<keyword evidence="3" id="KW-1185">Reference proteome</keyword>
<comment type="caution">
    <text evidence="2">The sequence shown here is derived from an EMBL/GenBank/DDBJ whole genome shotgun (WGS) entry which is preliminary data.</text>
</comment>
<dbReference type="EMBL" id="REGN01013829">
    <property type="protein sequence ID" value="RMZ93420.1"/>
    <property type="molecule type" value="Genomic_DNA"/>
</dbReference>
<protein>
    <submittedName>
        <fullName evidence="2">Uncharacterized protein</fullName>
    </submittedName>
</protein>
<dbReference type="Proteomes" id="UP000276133">
    <property type="component" value="Unassembled WGS sequence"/>
</dbReference>
<sequence>MQQSYFNSRTSNWLCQLQGRTLEKPTSTVTMSKMQQIWTQHKRLPRKSIYLSTLFSKPPVRKLPKPEHTKENKMLKLSRYTSGIYQNQETNAKIGQNQTNIQQRSNQNPEKNTYAAQATKPSTHQNRPQKSNQTPNQHSTHTNEQANTTENNYKTIITRIIANLSTLITLESIDTSSLDQINKAIENLLFRIQNE</sequence>
<evidence type="ECO:0000313" key="3">
    <source>
        <dbReference type="Proteomes" id="UP000276133"/>
    </source>
</evidence>
<evidence type="ECO:0000313" key="2">
    <source>
        <dbReference type="EMBL" id="RMZ93420.1"/>
    </source>
</evidence>
<gene>
    <name evidence="2" type="ORF">BpHYR1_047253</name>
</gene>
<accession>A0A3M7P3K8</accession>
<dbReference type="AlphaFoldDB" id="A0A3M7P3K8"/>
<reference evidence="2 3" key="1">
    <citation type="journal article" date="2018" name="Sci. Rep.">
        <title>Genomic signatures of local adaptation to the degree of environmental predictability in rotifers.</title>
        <authorList>
            <person name="Franch-Gras L."/>
            <person name="Hahn C."/>
            <person name="Garcia-Roger E.M."/>
            <person name="Carmona M.J."/>
            <person name="Serra M."/>
            <person name="Gomez A."/>
        </authorList>
    </citation>
    <scope>NUCLEOTIDE SEQUENCE [LARGE SCALE GENOMIC DNA]</scope>
    <source>
        <strain evidence="2">HYR1</strain>
    </source>
</reference>
<evidence type="ECO:0000256" key="1">
    <source>
        <dbReference type="SAM" id="MobiDB-lite"/>
    </source>
</evidence>
<feature type="region of interest" description="Disordered" evidence="1">
    <location>
        <begin position="90"/>
        <end position="150"/>
    </location>
</feature>
<proteinExistence type="predicted"/>
<name>A0A3M7P3K8_BRAPC</name>
<organism evidence="2 3">
    <name type="scientific">Brachionus plicatilis</name>
    <name type="common">Marine rotifer</name>
    <name type="synonym">Brachionus muelleri</name>
    <dbReference type="NCBI Taxonomy" id="10195"/>
    <lineage>
        <taxon>Eukaryota</taxon>
        <taxon>Metazoa</taxon>
        <taxon>Spiralia</taxon>
        <taxon>Gnathifera</taxon>
        <taxon>Rotifera</taxon>
        <taxon>Eurotatoria</taxon>
        <taxon>Monogononta</taxon>
        <taxon>Pseudotrocha</taxon>
        <taxon>Ploima</taxon>
        <taxon>Brachionidae</taxon>
        <taxon>Brachionus</taxon>
    </lineage>
</organism>